<comment type="caution">
    <text evidence="1">The sequence shown here is derived from an EMBL/GenBank/DDBJ whole genome shotgun (WGS) entry which is preliminary data.</text>
</comment>
<organism evidence="1 2">
    <name type="scientific">Paractinoplanes toevensis</name>
    <dbReference type="NCBI Taxonomy" id="571911"/>
    <lineage>
        <taxon>Bacteria</taxon>
        <taxon>Bacillati</taxon>
        <taxon>Actinomycetota</taxon>
        <taxon>Actinomycetes</taxon>
        <taxon>Micromonosporales</taxon>
        <taxon>Micromonosporaceae</taxon>
        <taxon>Paractinoplanes</taxon>
    </lineage>
</organism>
<proteinExistence type="predicted"/>
<dbReference type="EMBL" id="BOQN01000023">
    <property type="protein sequence ID" value="GIM90122.1"/>
    <property type="molecule type" value="Genomic_DNA"/>
</dbReference>
<sequence>MQSDMFLIAALVPADTTVDTIDTHLAGPMQHLMPNIIDKYRLGGMFTGIWDPTYTPQIDPANWQPCEMCEIPAELDQQPCPHCSDAESLGRHAGTLLAGSSQWKAHPGDIVPLPLLLADWRHLTQPTDQRRSALPDIFVDSRGYTWLSSNPDGTTPLELHDIFEQLLTGQRQINDAEHFEPAAWSVAIVAGHRTADPARLVIGSVVLITDPDSREDDADPDQPYIISDDFDAYTLIRPGGEYALLLPGAALTEVDPTRLVLLPQPADTPQYKDILRNRVGYRLDAFPDSAGDSQRQ</sequence>
<dbReference type="Proteomes" id="UP000677082">
    <property type="component" value="Unassembled WGS sequence"/>
</dbReference>
<evidence type="ECO:0000313" key="1">
    <source>
        <dbReference type="EMBL" id="GIM90122.1"/>
    </source>
</evidence>
<protein>
    <submittedName>
        <fullName evidence="1">Uncharacterized protein</fullName>
    </submittedName>
</protein>
<keyword evidence="2" id="KW-1185">Reference proteome</keyword>
<evidence type="ECO:0000313" key="2">
    <source>
        <dbReference type="Proteomes" id="UP000677082"/>
    </source>
</evidence>
<dbReference type="AlphaFoldDB" id="A0A919VZG9"/>
<reference evidence="1 2" key="1">
    <citation type="submission" date="2021-03" db="EMBL/GenBank/DDBJ databases">
        <title>Whole genome shotgun sequence of Actinoplanes toevensis NBRC 105298.</title>
        <authorList>
            <person name="Komaki H."/>
            <person name="Tamura T."/>
        </authorList>
    </citation>
    <scope>NUCLEOTIDE SEQUENCE [LARGE SCALE GENOMIC DNA]</scope>
    <source>
        <strain evidence="1 2">NBRC 105298</strain>
    </source>
</reference>
<dbReference type="RefSeq" id="WP_213006070.1">
    <property type="nucleotide sequence ID" value="NZ_BOQN01000023.1"/>
</dbReference>
<gene>
    <name evidence="1" type="ORF">Ato02nite_019150</name>
</gene>
<accession>A0A919VZG9</accession>
<name>A0A919VZG9_9ACTN</name>